<dbReference type="PANTHER" id="PTHR34590:SF18">
    <property type="entry name" value="MALECTIN-LIKE DOMAIN-CONTAINING PROTEIN"/>
    <property type="match status" value="1"/>
</dbReference>
<dbReference type="CDD" id="cd12087">
    <property type="entry name" value="TM_EGFR-like"/>
    <property type="match status" value="1"/>
</dbReference>
<evidence type="ECO:0000313" key="17">
    <source>
        <dbReference type="EMBL" id="THG20162.1"/>
    </source>
</evidence>
<evidence type="ECO:0000259" key="16">
    <source>
        <dbReference type="PROSITE" id="PS50011"/>
    </source>
</evidence>
<dbReference type="InterPro" id="IPR008271">
    <property type="entry name" value="Ser/Thr_kinase_AS"/>
</dbReference>
<keyword evidence="3" id="KW-0808">Transferase</keyword>
<keyword evidence="7" id="KW-0418">Kinase</keyword>
<dbReference type="AlphaFoldDB" id="A0A4S4EUC5"/>
<evidence type="ECO:0000313" key="18">
    <source>
        <dbReference type="Proteomes" id="UP000306102"/>
    </source>
</evidence>
<dbReference type="InterPro" id="IPR045272">
    <property type="entry name" value="ANXUR1/2-like"/>
</dbReference>
<dbReference type="FunFam" id="2.60.120.430:FF:000001">
    <property type="entry name" value="Receptor-like protein kinase FERONIA"/>
    <property type="match status" value="1"/>
</dbReference>
<evidence type="ECO:0000256" key="13">
    <source>
        <dbReference type="SAM" id="MobiDB-lite"/>
    </source>
</evidence>
<evidence type="ECO:0000256" key="15">
    <source>
        <dbReference type="SAM" id="SignalP"/>
    </source>
</evidence>
<organism evidence="17 18">
    <name type="scientific">Camellia sinensis var. sinensis</name>
    <name type="common">China tea</name>
    <dbReference type="NCBI Taxonomy" id="542762"/>
    <lineage>
        <taxon>Eukaryota</taxon>
        <taxon>Viridiplantae</taxon>
        <taxon>Streptophyta</taxon>
        <taxon>Embryophyta</taxon>
        <taxon>Tracheophyta</taxon>
        <taxon>Spermatophyta</taxon>
        <taxon>Magnoliopsida</taxon>
        <taxon>eudicotyledons</taxon>
        <taxon>Gunneridae</taxon>
        <taxon>Pentapetalae</taxon>
        <taxon>asterids</taxon>
        <taxon>Ericales</taxon>
        <taxon>Theaceae</taxon>
        <taxon>Camellia</taxon>
    </lineage>
</organism>
<evidence type="ECO:0000256" key="7">
    <source>
        <dbReference type="ARBA" id="ARBA00022777"/>
    </source>
</evidence>
<accession>A0A4S4EUC5</accession>
<keyword evidence="18" id="KW-1185">Reference proteome</keyword>
<keyword evidence="2" id="KW-0723">Serine/threonine-protein kinase</keyword>
<feature type="binding site" evidence="12">
    <location>
        <position position="525"/>
    </location>
    <ligand>
        <name>ATP</name>
        <dbReference type="ChEBI" id="CHEBI:30616"/>
    </ligand>
</feature>
<evidence type="ECO:0000256" key="10">
    <source>
        <dbReference type="ARBA" id="ARBA00023136"/>
    </source>
</evidence>
<dbReference type="PROSITE" id="PS00107">
    <property type="entry name" value="PROTEIN_KINASE_ATP"/>
    <property type="match status" value="1"/>
</dbReference>
<comment type="subcellular location">
    <subcellularLocation>
        <location evidence="1">Membrane</location>
        <topology evidence="1">Single-pass type I membrane protein</topology>
    </subcellularLocation>
</comment>
<evidence type="ECO:0000256" key="9">
    <source>
        <dbReference type="ARBA" id="ARBA00022989"/>
    </source>
</evidence>
<dbReference type="InterPro" id="IPR017441">
    <property type="entry name" value="Protein_kinase_ATP_BS"/>
</dbReference>
<dbReference type="GO" id="GO:0016020">
    <property type="term" value="C:membrane"/>
    <property type="evidence" value="ECO:0007669"/>
    <property type="project" value="UniProtKB-SubCell"/>
</dbReference>
<dbReference type="InterPro" id="IPR001245">
    <property type="entry name" value="Ser-Thr/Tyr_kinase_cat_dom"/>
</dbReference>
<dbReference type="CDD" id="cd14066">
    <property type="entry name" value="STKc_IRAK"/>
    <property type="match status" value="1"/>
</dbReference>
<keyword evidence="10 14" id="KW-0472">Membrane</keyword>
<evidence type="ECO:0000256" key="11">
    <source>
        <dbReference type="ARBA" id="ARBA00023180"/>
    </source>
</evidence>
<dbReference type="Gene3D" id="2.60.120.430">
    <property type="entry name" value="Galactose-binding lectin"/>
    <property type="match status" value="2"/>
</dbReference>
<dbReference type="GO" id="GO:0004714">
    <property type="term" value="F:transmembrane receptor protein tyrosine kinase activity"/>
    <property type="evidence" value="ECO:0007669"/>
    <property type="project" value="InterPro"/>
</dbReference>
<evidence type="ECO:0000256" key="1">
    <source>
        <dbReference type="ARBA" id="ARBA00004479"/>
    </source>
</evidence>
<dbReference type="Pfam" id="PF07714">
    <property type="entry name" value="PK_Tyr_Ser-Thr"/>
    <property type="match status" value="1"/>
</dbReference>
<dbReference type="Gene3D" id="1.10.510.10">
    <property type="entry name" value="Transferase(Phosphotransferase) domain 1"/>
    <property type="match status" value="1"/>
</dbReference>
<name>A0A4S4EUC5_CAMSN</name>
<feature type="transmembrane region" description="Helical" evidence="14">
    <location>
        <begin position="410"/>
        <end position="435"/>
    </location>
</feature>
<keyword evidence="11" id="KW-0325">Glycoprotein</keyword>
<dbReference type="FunFam" id="2.60.120.430:FF:000005">
    <property type="entry name" value="Putative receptor-like protein kinase"/>
    <property type="match status" value="1"/>
</dbReference>
<evidence type="ECO:0000256" key="12">
    <source>
        <dbReference type="PROSITE-ProRule" id="PRU10141"/>
    </source>
</evidence>
<keyword evidence="5 15" id="KW-0732">Signal</keyword>
<dbReference type="InterPro" id="IPR024788">
    <property type="entry name" value="Malectin-like_Carb-bd_dom"/>
</dbReference>
<dbReference type="InterPro" id="IPR011009">
    <property type="entry name" value="Kinase-like_dom_sf"/>
</dbReference>
<sequence>MEIKIIGLLSLAFSLIYLSILRLSTAFTPVDNYLINCGSSTNVTVDNRLFTGDLTGPGSVYLSSSGKSISLTNQNPSSNSAPLSRTARVFLSASSYEFNIKKTGTHLVRLYFSPFTTSQSYNLNNANFSVSANGFLLLSNFDIRYTVLKEFILMVNDVNLELSFVPSSQSGFAFVNAIEVFSAPEDLMFQYVAKSIGPNGVEEFKNLSSQILETVHRINVGGSKLTPFNDTLWRIWIPDEDFLVLKSAAKTVSTTHAPNYEKDGANREIAPDNVYMTAQQLNRDNLNADAVFNITWDFPVSSEPARYFIRLHFCDIVSRSLNQLYFNVFINGFAAYKDLDLSALTFNLLASPYYIDFVVGSDNSGVVRISVGPSDLSSSLRKDAILNGVEIMKMVNFYVVSETRPEKRSVWVLVGSVVGGFAFLCLVGLAVLLILRGRRQKQKPKPVESMGWTPLRVYGGSSQSRLSEGTAFPSPGPYGYLGLRIPFGEIQLATSNFDQNLIIGSGGFGMVYKGVLRDTTKVAVKRGVPGSRQGLPEFQSELTVLSKIRHRHLVSLVGYCEEQSEMILVYEFVEKGPLKNHLYGSGLTPLSWKQRLEICIGAARGLHYLHTGSAQGIIHRDIKSANILLDENCVAKVADFGLSRSGPCINETHVSTGVKGSFGYLDPEYFRTQQLTDKSDVYSFGVVLFEVLCARPAVDPLLPREQVNLAEWAIQWQKKGLLEQIIDPFLMGKIKPSSLKKIGETAEKCVAECGVDRPTIGDVLWNLEYALQLQETGRPRLSHEVSDITSSELPGPRVVPQVPSSHVRIEGDDSDGISNITTSRVFSQLMTKEGR</sequence>
<dbReference type="PROSITE" id="PS50011">
    <property type="entry name" value="PROTEIN_KINASE_DOM"/>
    <property type="match status" value="1"/>
</dbReference>
<dbReference type="SMART" id="SM00220">
    <property type="entry name" value="S_TKc"/>
    <property type="match status" value="1"/>
</dbReference>
<dbReference type="SUPFAM" id="SSF56112">
    <property type="entry name" value="Protein kinase-like (PK-like)"/>
    <property type="match status" value="1"/>
</dbReference>
<dbReference type="PROSITE" id="PS00108">
    <property type="entry name" value="PROTEIN_KINASE_ST"/>
    <property type="match status" value="1"/>
</dbReference>
<dbReference type="STRING" id="542762.A0A4S4EUC5"/>
<dbReference type="GO" id="GO:0005524">
    <property type="term" value="F:ATP binding"/>
    <property type="evidence" value="ECO:0007669"/>
    <property type="project" value="UniProtKB-UniRule"/>
</dbReference>
<dbReference type="InterPro" id="IPR000719">
    <property type="entry name" value="Prot_kinase_dom"/>
</dbReference>
<keyword evidence="9 14" id="KW-1133">Transmembrane helix</keyword>
<keyword evidence="6 12" id="KW-0547">Nucleotide-binding</keyword>
<dbReference type="FunFam" id="3.30.200.20:FF:000039">
    <property type="entry name" value="receptor-like protein kinase FERONIA"/>
    <property type="match status" value="1"/>
</dbReference>
<dbReference type="Proteomes" id="UP000306102">
    <property type="component" value="Unassembled WGS sequence"/>
</dbReference>
<dbReference type="EMBL" id="SDRB02002083">
    <property type="protein sequence ID" value="THG20162.1"/>
    <property type="molecule type" value="Genomic_DNA"/>
</dbReference>
<evidence type="ECO:0000256" key="4">
    <source>
        <dbReference type="ARBA" id="ARBA00022692"/>
    </source>
</evidence>
<dbReference type="Pfam" id="PF12819">
    <property type="entry name" value="Malectin_like"/>
    <property type="match status" value="1"/>
</dbReference>
<evidence type="ECO:0000256" key="8">
    <source>
        <dbReference type="ARBA" id="ARBA00022840"/>
    </source>
</evidence>
<evidence type="ECO:0000256" key="14">
    <source>
        <dbReference type="SAM" id="Phobius"/>
    </source>
</evidence>
<gene>
    <name evidence="17" type="ORF">TEA_010156</name>
</gene>
<feature type="region of interest" description="Disordered" evidence="13">
    <location>
        <begin position="792"/>
        <end position="814"/>
    </location>
</feature>
<evidence type="ECO:0000256" key="3">
    <source>
        <dbReference type="ARBA" id="ARBA00022679"/>
    </source>
</evidence>
<evidence type="ECO:0000256" key="2">
    <source>
        <dbReference type="ARBA" id="ARBA00022527"/>
    </source>
</evidence>
<dbReference type="FunFam" id="1.10.510.10:FF:000058">
    <property type="entry name" value="Receptor-like protein kinase FERONIA"/>
    <property type="match status" value="1"/>
</dbReference>
<dbReference type="GO" id="GO:0004674">
    <property type="term" value="F:protein serine/threonine kinase activity"/>
    <property type="evidence" value="ECO:0007669"/>
    <property type="project" value="UniProtKB-KW"/>
</dbReference>
<feature type="signal peptide" evidence="15">
    <location>
        <begin position="1"/>
        <end position="26"/>
    </location>
</feature>
<feature type="domain" description="Protein kinase" evidence="16">
    <location>
        <begin position="497"/>
        <end position="770"/>
    </location>
</feature>
<reference evidence="17 18" key="1">
    <citation type="journal article" date="2018" name="Proc. Natl. Acad. Sci. U.S.A.">
        <title>Draft genome sequence of Camellia sinensis var. sinensis provides insights into the evolution of the tea genome and tea quality.</title>
        <authorList>
            <person name="Wei C."/>
            <person name="Yang H."/>
            <person name="Wang S."/>
            <person name="Zhao J."/>
            <person name="Liu C."/>
            <person name="Gao L."/>
            <person name="Xia E."/>
            <person name="Lu Y."/>
            <person name="Tai Y."/>
            <person name="She G."/>
            <person name="Sun J."/>
            <person name="Cao H."/>
            <person name="Tong W."/>
            <person name="Gao Q."/>
            <person name="Li Y."/>
            <person name="Deng W."/>
            <person name="Jiang X."/>
            <person name="Wang W."/>
            <person name="Chen Q."/>
            <person name="Zhang S."/>
            <person name="Li H."/>
            <person name="Wu J."/>
            <person name="Wang P."/>
            <person name="Li P."/>
            <person name="Shi C."/>
            <person name="Zheng F."/>
            <person name="Jian J."/>
            <person name="Huang B."/>
            <person name="Shan D."/>
            <person name="Shi M."/>
            <person name="Fang C."/>
            <person name="Yue Y."/>
            <person name="Li F."/>
            <person name="Li D."/>
            <person name="Wei S."/>
            <person name="Han B."/>
            <person name="Jiang C."/>
            <person name="Yin Y."/>
            <person name="Xia T."/>
            <person name="Zhang Z."/>
            <person name="Bennetzen J.L."/>
            <person name="Zhao S."/>
            <person name="Wan X."/>
        </authorList>
    </citation>
    <scope>NUCLEOTIDE SEQUENCE [LARGE SCALE GENOMIC DNA]</scope>
    <source>
        <strain evidence="18">cv. Shuchazao</strain>
        <tissue evidence="17">Leaf</tissue>
    </source>
</reference>
<comment type="caution">
    <text evidence="17">The sequence shown here is derived from an EMBL/GenBank/DDBJ whole genome shotgun (WGS) entry which is preliminary data.</text>
</comment>
<feature type="chain" id="PRO_5020814357" description="Protein kinase domain-containing protein" evidence="15">
    <location>
        <begin position="27"/>
        <end position="835"/>
    </location>
</feature>
<dbReference type="Gene3D" id="3.30.200.20">
    <property type="entry name" value="Phosphorylase Kinase, domain 1"/>
    <property type="match status" value="1"/>
</dbReference>
<proteinExistence type="predicted"/>
<evidence type="ECO:0000256" key="6">
    <source>
        <dbReference type="ARBA" id="ARBA00022741"/>
    </source>
</evidence>
<evidence type="ECO:0000256" key="5">
    <source>
        <dbReference type="ARBA" id="ARBA00022729"/>
    </source>
</evidence>
<keyword evidence="4 14" id="KW-0812">Transmembrane</keyword>
<protein>
    <recommendedName>
        <fullName evidence="16">Protein kinase domain-containing protein</fullName>
    </recommendedName>
</protein>
<dbReference type="PANTHER" id="PTHR34590">
    <property type="entry name" value="OS03G0124300 PROTEIN-RELATED"/>
    <property type="match status" value="1"/>
</dbReference>
<keyword evidence="8 12" id="KW-0067">ATP-binding</keyword>